<dbReference type="GO" id="GO:0003723">
    <property type="term" value="F:RNA binding"/>
    <property type="evidence" value="ECO:0007669"/>
    <property type="project" value="UniProtKB-UniRule"/>
</dbReference>
<proteinExistence type="predicted"/>
<protein>
    <recommendedName>
        <fullName evidence="2">RRM domain-containing protein</fullName>
    </recommendedName>
</protein>
<dbReference type="Gene3D" id="3.30.70.330">
    <property type="match status" value="1"/>
</dbReference>
<dbReference type="InterPro" id="IPR058751">
    <property type="entry name" value="RDRP_helical"/>
</dbReference>
<dbReference type="OrthoDB" id="1602082at2759"/>
<dbReference type="Pfam" id="PF24823">
    <property type="entry name" value="PH_RDR2"/>
    <property type="match status" value="1"/>
</dbReference>
<dbReference type="PANTHER" id="PTHR23079:SF1">
    <property type="entry name" value="RNA-DEPENDENT RNA POLYMERASE 1"/>
    <property type="match status" value="1"/>
</dbReference>
<evidence type="ECO:0000259" key="2">
    <source>
        <dbReference type="PROSITE" id="PS50102"/>
    </source>
</evidence>
<accession>A0A835MD45</accession>
<dbReference type="GO" id="GO:0003968">
    <property type="term" value="F:RNA-directed RNA polymerase activity"/>
    <property type="evidence" value="ECO:0007669"/>
    <property type="project" value="InterPro"/>
</dbReference>
<dbReference type="InterPro" id="IPR000504">
    <property type="entry name" value="RRM_dom"/>
</dbReference>
<dbReference type="InterPro" id="IPR012677">
    <property type="entry name" value="Nucleotide-bd_a/b_plait_sf"/>
</dbReference>
<dbReference type="Pfam" id="PF26252">
    <property type="entry name" value="RdRP_helical"/>
    <property type="match status" value="1"/>
</dbReference>
<evidence type="ECO:0000313" key="3">
    <source>
        <dbReference type="EMBL" id="KAF9625252.1"/>
    </source>
</evidence>
<dbReference type="InterPro" id="IPR007855">
    <property type="entry name" value="RDRP"/>
</dbReference>
<sequence>MGKTVQIHGFPTNISAEEVKIFLENITGNGTVHAIKVKQSQTVARNPRAFAIVQFTTTESAELISSLINQRLLYGISRLKVWNMDRDIVPKPRASMLSLQITAMHFGNQVSTERFSVLWKGMGVVVNFEAGLRKMEFLFSYCCREYKLEFSYDSIWAIQLRCPPKQNKKFLVIQVGFLKQLFLKVSAAPRIYEKGLASSGQTNNDLALTYFKDAIDDQWVRTTDFTTSCCIGQSSAICLELPLNYIPRGIRENFYYYKEDEGHFYLENGSTFSCSLDLVPIVGPPQGLNLPYSTLFKINFLVQSGCLAGPTLDSAFYRLVNPQHVPSAHIEHALEKLRFSKECCYEPAKWLGELYKTYSKLKHFNKPSVSMNDGVVFVRRVQITPLKVYFLRSGGYCLQSKSLRNYHELIDNFIVFR</sequence>
<comment type="caution">
    <text evidence="3">The sequence shown here is derived from an EMBL/GenBank/DDBJ whole genome shotgun (WGS) entry which is preliminary data.</text>
</comment>
<dbReference type="Pfam" id="PF26250">
    <property type="entry name" value="RRM_RdRP1_2"/>
    <property type="match status" value="1"/>
</dbReference>
<dbReference type="InterPro" id="IPR058763">
    <property type="entry name" value="RRM_RDR1/2-like"/>
</dbReference>
<reference evidence="3 4" key="1">
    <citation type="submission" date="2020-10" db="EMBL/GenBank/DDBJ databases">
        <title>The Coptis chinensis genome and diversification of protoberbering-type alkaloids.</title>
        <authorList>
            <person name="Wang B."/>
            <person name="Shu S."/>
            <person name="Song C."/>
            <person name="Liu Y."/>
        </authorList>
    </citation>
    <scope>NUCLEOTIDE SEQUENCE [LARGE SCALE GENOMIC DNA]</scope>
    <source>
        <strain evidence="3">HL-2020</strain>
        <tissue evidence="3">Leaf</tissue>
    </source>
</reference>
<evidence type="ECO:0000256" key="1">
    <source>
        <dbReference type="PROSITE-ProRule" id="PRU00176"/>
    </source>
</evidence>
<evidence type="ECO:0000313" key="4">
    <source>
        <dbReference type="Proteomes" id="UP000631114"/>
    </source>
</evidence>
<dbReference type="Proteomes" id="UP000631114">
    <property type="component" value="Unassembled WGS sequence"/>
</dbReference>
<dbReference type="EMBL" id="JADFTS010000001">
    <property type="protein sequence ID" value="KAF9625252.1"/>
    <property type="molecule type" value="Genomic_DNA"/>
</dbReference>
<organism evidence="3 4">
    <name type="scientific">Coptis chinensis</name>
    <dbReference type="NCBI Taxonomy" id="261450"/>
    <lineage>
        <taxon>Eukaryota</taxon>
        <taxon>Viridiplantae</taxon>
        <taxon>Streptophyta</taxon>
        <taxon>Embryophyta</taxon>
        <taxon>Tracheophyta</taxon>
        <taxon>Spermatophyta</taxon>
        <taxon>Magnoliopsida</taxon>
        <taxon>Ranunculales</taxon>
        <taxon>Ranunculaceae</taxon>
        <taxon>Coptidoideae</taxon>
        <taxon>Coptis</taxon>
    </lineage>
</organism>
<dbReference type="GO" id="GO:0030422">
    <property type="term" value="P:siRNA processing"/>
    <property type="evidence" value="ECO:0007669"/>
    <property type="project" value="TreeGrafter"/>
</dbReference>
<dbReference type="AlphaFoldDB" id="A0A835MD45"/>
<dbReference type="InterPro" id="IPR035979">
    <property type="entry name" value="RBD_domain_sf"/>
</dbReference>
<dbReference type="PANTHER" id="PTHR23079">
    <property type="entry name" value="RNA-DEPENDENT RNA POLYMERASE"/>
    <property type="match status" value="1"/>
</dbReference>
<dbReference type="InterPro" id="IPR057590">
    <property type="entry name" value="PH_RDR1/2-like"/>
</dbReference>
<gene>
    <name evidence="3" type="ORF">IFM89_020838</name>
</gene>
<dbReference type="GO" id="GO:0031380">
    <property type="term" value="C:nuclear RNA-directed RNA polymerase complex"/>
    <property type="evidence" value="ECO:0007669"/>
    <property type="project" value="TreeGrafter"/>
</dbReference>
<name>A0A835MD45_9MAGN</name>
<dbReference type="PROSITE" id="PS50102">
    <property type="entry name" value="RRM"/>
    <property type="match status" value="1"/>
</dbReference>
<keyword evidence="1" id="KW-0694">RNA-binding</keyword>
<dbReference type="SUPFAM" id="SSF54928">
    <property type="entry name" value="RNA-binding domain, RBD"/>
    <property type="match status" value="1"/>
</dbReference>
<keyword evidence="4" id="KW-1185">Reference proteome</keyword>
<feature type="domain" description="RRM" evidence="2">
    <location>
        <begin position="3"/>
        <end position="81"/>
    </location>
</feature>